<gene>
    <name evidence="2" type="ORF">SAMN04244560_00285</name>
</gene>
<feature type="domain" description="Polymerase beta nucleotidyltransferase" evidence="1">
    <location>
        <begin position="5"/>
        <end position="92"/>
    </location>
</feature>
<dbReference type="RefSeq" id="WP_074591985.1">
    <property type="nucleotide sequence ID" value="NZ_FNBS01000004.1"/>
</dbReference>
<organism evidence="2 3">
    <name type="scientific">Thermoanaerobacter thermohydrosulfuricus</name>
    <name type="common">Clostridium thermohydrosulfuricum</name>
    <dbReference type="NCBI Taxonomy" id="1516"/>
    <lineage>
        <taxon>Bacteria</taxon>
        <taxon>Bacillati</taxon>
        <taxon>Bacillota</taxon>
        <taxon>Clostridia</taxon>
        <taxon>Thermoanaerobacterales</taxon>
        <taxon>Thermoanaerobacteraceae</taxon>
        <taxon>Thermoanaerobacter</taxon>
    </lineage>
</organism>
<dbReference type="InterPro" id="IPR043519">
    <property type="entry name" value="NT_sf"/>
</dbReference>
<dbReference type="PANTHER" id="PTHR43852:SF3">
    <property type="entry name" value="NUCLEOTIDYLTRANSFERASE"/>
    <property type="match status" value="1"/>
</dbReference>
<dbReference type="Pfam" id="PF18765">
    <property type="entry name" value="Polbeta"/>
    <property type="match status" value="1"/>
</dbReference>
<accession>A0A1G7IJD0</accession>
<evidence type="ECO:0000259" key="1">
    <source>
        <dbReference type="Pfam" id="PF18765"/>
    </source>
</evidence>
<name>A0A1G7IJD0_THETY</name>
<protein>
    <submittedName>
        <fullName evidence="2">Predicted nucleotidyltransferase</fullName>
    </submittedName>
</protein>
<dbReference type="Gene3D" id="3.30.460.10">
    <property type="entry name" value="Beta Polymerase, domain 2"/>
    <property type="match status" value="1"/>
</dbReference>
<dbReference type="PANTHER" id="PTHR43852">
    <property type="entry name" value="NUCLEOTIDYLTRANSFERASE"/>
    <property type="match status" value="1"/>
</dbReference>
<keyword evidence="2" id="KW-0808">Transferase</keyword>
<dbReference type="InterPro" id="IPR052930">
    <property type="entry name" value="TA_antitoxin_MntA"/>
</dbReference>
<dbReference type="CDD" id="cd05403">
    <property type="entry name" value="NT_KNTase_like"/>
    <property type="match status" value="1"/>
</dbReference>
<reference evidence="2 3" key="1">
    <citation type="submission" date="2016-10" db="EMBL/GenBank/DDBJ databases">
        <authorList>
            <person name="de Groot N.N."/>
        </authorList>
    </citation>
    <scope>NUCLEOTIDE SEQUENCE [LARGE SCALE GENOMIC DNA]</scope>
    <source>
        <strain evidence="2 3">DSM 569</strain>
    </source>
</reference>
<dbReference type="GO" id="GO:0016740">
    <property type="term" value="F:transferase activity"/>
    <property type="evidence" value="ECO:0007669"/>
    <property type="project" value="UniProtKB-KW"/>
</dbReference>
<sequence>MDYLETLKEFFKNKENIVMAFLFGSVAKGKATKESDIDIAVYLKEYDEKFVYGLWNELEDLLKRDVDLIVLNIANATVAWEALRGKKIIINDHDFYINYMLEVSMEAEDFRETVLDIYRYRQERREKNA</sequence>
<dbReference type="NCBIfam" id="NF047752">
    <property type="entry name" value="MntA_antitoxin"/>
    <property type="match status" value="1"/>
</dbReference>
<dbReference type="AlphaFoldDB" id="A0A1G7IJD0"/>
<evidence type="ECO:0000313" key="3">
    <source>
        <dbReference type="Proteomes" id="UP000183404"/>
    </source>
</evidence>
<evidence type="ECO:0000313" key="2">
    <source>
        <dbReference type="EMBL" id="SDF12634.1"/>
    </source>
</evidence>
<dbReference type="Proteomes" id="UP000183404">
    <property type="component" value="Unassembled WGS sequence"/>
</dbReference>
<dbReference type="EMBL" id="FNBS01000004">
    <property type="protein sequence ID" value="SDF12634.1"/>
    <property type="molecule type" value="Genomic_DNA"/>
</dbReference>
<proteinExistence type="predicted"/>
<dbReference type="SUPFAM" id="SSF81301">
    <property type="entry name" value="Nucleotidyltransferase"/>
    <property type="match status" value="1"/>
</dbReference>
<dbReference type="InterPro" id="IPR041633">
    <property type="entry name" value="Polbeta"/>
</dbReference>